<comment type="caution">
    <text evidence="2">The sequence shown here is derived from an EMBL/GenBank/DDBJ whole genome shotgun (WGS) entry which is preliminary data.</text>
</comment>
<feature type="domain" description="N,N-dimethylformamidase beta subunit-like C-terminal" evidence="1">
    <location>
        <begin position="307"/>
        <end position="738"/>
    </location>
</feature>
<dbReference type="Gene3D" id="2.60.120.200">
    <property type="match status" value="1"/>
</dbReference>
<dbReference type="SUPFAM" id="SSF49899">
    <property type="entry name" value="Concanavalin A-like lectins/glucanases"/>
    <property type="match status" value="1"/>
</dbReference>
<organism evidence="2 3">
    <name type="scientific">Paraburkholderia bengalensis</name>
    <dbReference type="NCBI Taxonomy" id="2747562"/>
    <lineage>
        <taxon>Bacteria</taxon>
        <taxon>Pseudomonadati</taxon>
        <taxon>Pseudomonadota</taxon>
        <taxon>Betaproteobacteria</taxon>
        <taxon>Burkholderiales</taxon>
        <taxon>Burkholderiaceae</taxon>
        <taxon>Paraburkholderia</taxon>
    </lineage>
</organism>
<dbReference type="InterPro" id="IPR046540">
    <property type="entry name" value="DMFA2_C"/>
</dbReference>
<dbReference type="InterPro" id="IPR013320">
    <property type="entry name" value="ConA-like_dom_sf"/>
</dbReference>
<evidence type="ECO:0000313" key="2">
    <source>
        <dbReference type="EMBL" id="MEI5997920.1"/>
    </source>
</evidence>
<protein>
    <submittedName>
        <fullName evidence="2">LamG domain-containing protein</fullName>
    </submittedName>
</protein>
<dbReference type="Gene3D" id="3.40.50.880">
    <property type="match status" value="1"/>
</dbReference>
<accession>A0ABU8IR17</accession>
<dbReference type="EMBL" id="JACFYJ010000015">
    <property type="protein sequence ID" value="MEI5997920.1"/>
    <property type="molecule type" value="Genomic_DNA"/>
</dbReference>
<evidence type="ECO:0000313" key="3">
    <source>
        <dbReference type="Proteomes" id="UP001386437"/>
    </source>
</evidence>
<reference evidence="2 3" key="1">
    <citation type="journal article" date="2022" name="Arch. Microbiol.">
        <title>Paraburkholderia bengalensis sp. nov. isolated from roots of Oryza sativa, IR64.</title>
        <authorList>
            <person name="Nag P."/>
            <person name="Mondal N."/>
            <person name="Sarkar J."/>
            <person name="Das S."/>
        </authorList>
    </citation>
    <scope>NUCLEOTIDE SEQUENCE [LARGE SCALE GENOMIC DNA]</scope>
    <source>
        <strain evidence="2 3">IR64_4_BI</strain>
    </source>
</reference>
<dbReference type="SUPFAM" id="SSF52317">
    <property type="entry name" value="Class I glutamine amidotransferase-like"/>
    <property type="match status" value="1"/>
</dbReference>
<name>A0ABU8IR17_9BURK</name>
<dbReference type="Pfam" id="PF20254">
    <property type="entry name" value="DMFA2_C"/>
    <property type="match status" value="1"/>
</dbReference>
<keyword evidence="3" id="KW-1185">Reference proteome</keyword>
<dbReference type="Pfam" id="PF13385">
    <property type="entry name" value="Laminin_G_3"/>
    <property type="match status" value="1"/>
</dbReference>
<gene>
    <name evidence="2" type="ORF">H3V53_12145</name>
</gene>
<evidence type="ECO:0000259" key="1">
    <source>
        <dbReference type="Pfam" id="PF20254"/>
    </source>
</evidence>
<sequence length="769" mass="84812">MSTKIFGYASKISVRPGDDIDVFVSATGATTAQAQLVRLIHGDEHPSGPGFVEREVACDANGAWNVHEQRTQIGSYLSVADTELSLDGLKAFTLFAFVYPSLPATADTQTILGRWDASRNEGYRLEIGKSGKIGFRWSSPESSGEIRDDQTLVAKTWYFIAVTVDPSAQKVTLHRRSVISRYNSLLSANAFADLSPAQFTAPLHVSELATDARFLIGCSDVSLADGERWTAQHFHGKIDRPGILWHVADDDELSSLAKGNAPSVIATHVYWDTSAGYSASGIGQLVVDTGPFGIHAHGQNYPVRGQTGWNWSGRHDSFHTGPHEYGGIEFHADAVIDCKWKVTRRITLPDDLKSGVYAVRLRIHDGKKMNEEYVIFFVRARSPSAKLCLLVPTQSYLAYANEHLSLDAPGIQPMMGQPPIADDVDIEMYQNPEFGYATYDTYADGGGVSYSSYLRPLFTMRPKYRMSSIGTPWQFAADLSIVAWLEQSGLDWELITDEDLHKEGLAALKPYKCVMTGTHPEYVSEEVLDAIEDYVGEGGRLMYLGGNGFYWSVTLDAANPAVMEVRKLDAGHRSWNARPGEHHLALNGRKGGLWKQLNRPPQKIFGIGSIAEGWETGQGYTKMPDSRDPALSWVFEGIKEELIGDFGLAHAGSAGLELDRYDLSKGTPPHTRILASSGEHSDNYVVFQDEIFYMQPGLTGTYDHRIRADMTYFDTKAGGAVFATGAISFGQALPINDFDNNISRLVRNVTMAFLKDDLPSRFIDESSKL</sequence>
<dbReference type="Proteomes" id="UP001386437">
    <property type="component" value="Unassembled WGS sequence"/>
</dbReference>
<dbReference type="RefSeq" id="WP_336598130.1">
    <property type="nucleotide sequence ID" value="NZ_JACFYJ010000015.1"/>
</dbReference>
<proteinExistence type="predicted"/>
<dbReference type="InterPro" id="IPR029062">
    <property type="entry name" value="Class_I_gatase-like"/>
</dbReference>